<comment type="cofactor">
    <cofactor evidence="7">
        <name>Zn(2+)</name>
        <dbReference type="ChEBI" id="CHEBI:29105"/>
    </cofactor>
    <text evidence="7">Binds 2 Zn(2+) ions per subunit.</text>
</comment>
<dbReference type="Gene3D" id="3.20.20.140">
    <property type="entry name" value="Metal-dependent hydrolases"/>
    <property type="match status" value="1"/>
</dbReference>
<dbReference type="GO" id="GO:0006145">
    <property type="term" value="P:purine nucleobase catabolic process"/>
    <property type="evidence" value="ECO:0007669"/>
    <property type="project" value="TreeGrafter"/>
</dbReference>
<dbReference type="GO" id="GO:0004151">
    <property type="term" value="F:dihydroorotase activity"/>
    <property type="evidence" value="ECO:0007669"/>
    <property type="project" value="UniProtKB-UniRule"/>
</dbReference>
<dbReference type="GO" id="GO:0005737">
    <property type="term" value="C:cytoplasm"/>
    <property type="evidence" value="ECO:0007669"/>
    <property type="project" value="TreeGrafter"/>
</dbReference>
<feature type="binding site" evidence="7">
    <location>
        <position position="157"/>
    </location>
    <ligand>
        <name>Zn(2+)</name>
        <dbReference type="ChEBI" id="CHEBI:29105"/>
        <label>2</label>
    </ligand>
</feature>
<dbReference type="Pfam" id="PF12890">
    <property type="entry name" value="DHOase"/>
    <property type="match status" value="1"/>
</dbReference>
<keyword evidence="10" id="KW-1185">Reference proteome</keyword>
<evidence type="ECO:0000256" key="2">
    <source>
        <dbReference type="ARBA" id="ARBA00010286"/>
    </source>
</evidence>
<reference evidence="9 10" key="1">
    <citation type="journal article" date="2015" name="Genome Announc.">
        <title>Expanding the biotechnology potential of lactobacilli through comparative genomics of 213 strains and associated genera.</title>
        <authorList>
            <person name="Sun Z."/>
            <person name="Harris H.M."/>
            <person name="McCann A."/>
            <person name="Guo C."/>
            <person name="Argimon S."/>
            <person name="Zhang W."/>
            <person name="Yang X."/>
            <person name="Jeffery I.B."/>
            <person name="Cooney J.C."/>
            <person name="Kagawa T.F."/>
            <person name="Liu W."/>
            <person name="Song Y."/>
            <person name="Salvetti E."/>
            <person name="Wrobel A."/>
            <person name="Rasinkangas P."/>
            <person name="Parkhill J."/>
            <person name="Rea M.C."/>
            <person name="O'Sullivan O."/>
            <person name="Ritari J."/>
            <person name="Douillard F.P."/>
            <person name="Paul Ross R."/>
            <person name="Yang R."/>
            <person name="Briner A.E."/>
            <person name="Felis G.E."/>
            <person name="de Vos W.M."/>
            <person name="Barrangou R."/>
            <person name="Klaenhammer T.R."/>
            <person name="Caufield P.W."/>
            <person name="Cui Y."/>
            <person name="Zhang H."/>
            <person name="O'Toole P.W."/>
        </authorList>
    </citation>
    <scope>NUCLEOTIDE SEQUENCE [LARGE SCALE GENOMIC DNA]</scope>
    <source>
        <strain evidence="9 10">DSM 24301</strain>
    </source>
</reference>
<dbReference type="PANTHER" id="PTHR43668">
    <property type="entry name" value="ALLANTOINASE"/>
    <property type="match status" value="1"/>
</dbReference>
<keyword evidence="3 7" id="KW-0479">Metal-binding</keyword>
<sequence>MQIVDGRIARIGHDLAVQDDQVIDGTGLTAAPGFIDVHVHFREPGFTRKETIKTGSQAAAHGGYTTVVAMPNLDPVPDNINDLKQLLDKNRTDGVVHIEQFAPMTKALTTTDLVDFTALKQLGALGFSNDGKGVQDAQTMLQAMQDAAKVNAPIAAHIEDESLVNHGVINAGPTATKLGLPGISNESESSQLARDLQLAASTGVHYHACHISTRQSVELIRHAKAAGVNVTAEVSPHHLLLDDSMILRDDPMFKMNPPLRSPEDRNALIIGLLDGTLDMIATDHAPHTQAEKSGSMATAAFGIVGLETAFSLLHTHLVVPGIMPLTTLIDKMSGNPARAFHLNAGELSVGQVADITLLDLNKQTTIDPTTWYSKGTNSPFIGQTVTGMVHTTIVAGHIAYQTED</sequence>
<dbReference type="InterPro" id="IPR024403">
    <property type="entry name" value="DHOase_cat"/>
</dbReference>
<comment type="caution">
    <text evidence="9">The sequence shown here is derived from an EMBL/GenBank/DDBJ whole genome shotgun (WGS) entry which is preliminary data.</text>
</comment>
<feature type="binding site" evidence="7">
    <location>
        <position position="287"/>
    </location>
    <ligand>
        <name>substrate</name>
    </ligand>
</feature>
<protein>
    <recommendedName>
        <fullName evidence="7">Dihydroorotase</fullName>
        <shortName evidence="7">DHOase</shortName>
        <ecNumber evidence="7">3.5.2.3</ecNumber>
    </recommendedName>
</protein>
<dbReference type="SUPFAM" id="SSF51338">
    <property type="entry name" value="Composite domain of metallo-dependent hydrolases"/>
    <property type="match status" value="1"/>
</dbReference>
<evidence type="ECO:0000256" key="4">
    <source>
        <dbReference type="ARBA" id="ARBA00022801"/>
    </source>
</evidence>
<dbReference type="EC" id="3.5.2.3" evidence="7"/>
<feature type="binding site" evidence="7">
    <location>
        <position position="72"/>
    </location>
    <ligand>
        <name>substrate</name>
    </ligand>
</feature>
<evidence type="ECO:0000256" key="1">
    <source>
        <dbReference type="ARBA" id="ARBA00002368"/>
    </source>
</evidence>
<feature type="binding site" evidence="7">
    <location>
        <begin position="301"/>
        <end position="302"/>
    </location>
    <ligand>
        <name>substrate</name>
    </ligand>
</feature>
<evidence type="ECO:0000259" key="8">
    <source>
        <dbReference type="Pfam" id="PF12890"/>
    </source>
</evidence>
<dbReference type="InterPro" id="IPR050138">
    <property type="entry name" value="DHOase/Allantoinase_Hydrolase"/>
</dbReference>
<dbReference type="PROSITE" id="PS00482">
    <property type="entry name" value="DIHYDROOROTASE_1"/>
    <property type="match status" value="1"/>
</dbReference>
<dbReference type="GO" id="GO:0044205">
    <property type="term" value="P:'de novo' UMP biosynthetic process"/>
    <property type="evidence" value="ECO:0007669"/>
    <property type="project" value="UniProtKB-UniRule"/>
</dbReference>
<feature type="binding site" evidence="7">
    <location>
        <position position="40"/>
    </location>
    <ligand>
        <name>Zn(2+)</name>
        <dbReference type="ChEBI" id="CHEBI:29105"/>
        <label>1</label>
    </ligand>
</feature>
<dbReference type="InterPro" id="IPR002195">
    <property type="entry name" value="Dihydroorotase_CS"/>
</dbReference>
<dbReference type="Gene3D" id="2.30.40.10">
    <property type="entry name" value="Urease, subunit C, domain 1"/>
    <property type="match status" value="1"/>
</dbReference>
<evidence type="ECO:0000313" key="10">
    <source>
        <dbReference type="Proteomes" id="UP000050969"/>
    </source>
</evidence>
<dbReference type="GO" id="GO:0004038">
    <property type="term" value="F:allantoinase activity"/>
    <property type="evidence" value="ECO:0007669"/>
    <property type="project" value="TreeGrafter"/>
</dbReference>
<feature type="binding site" evidence="7">
    <location>
        <position position="38"/>
    </location>
    <ligand>
        <name>Zn(2+)</name>
        <dbReference type="ChEBI" id="CHEBI:29105"/>
        <label>1</label>
    </ligand>
</feature>
<feature type="binding site" evidence="7">
    <location>
        <position position="130"/>
    </location>
    <ligand>
        <name>Zn(2+)</name>
        <dbReference type="ChEBI" id="CHEBI:29105"/>
        <label>1</label>
    </ligand>
</feature>
<evidence type="ECO:0000256" key="5">
    <source>
        <dbReference type="ARBA" id="ARBA00022833"/>
    </source>
</evidence>
<dbReference type="HAMAP" id="MF_00220_B">
    <property type="entry name" value="PyrC_classI_B"/>
    <property type="match status" value="1"/>
</dbReference>
<keyword evidence="4 7" id="KW-0378">Hydrolase</keyword>
<feature type="binding site" evidence="7">
    <location>
        <position position="283"/>
    </location>
    <ligand>
        <name>Zn(2+)</name>
        <dbReference type="ChEBI" id="CHEBI:29105"/>
        <label>1</label>
    </ligand>
</feature>
<dbReference type="EMBL" id="JQCE01000005">
    <property type="protein sequence ID" value="KRO18241.1"/>
    <property type="molecule type" value="Genomic_DNA"/>
</dbReference>
<dbReference type="STRING" id="1293598.IV56_GL001372"/>
<dbReference type="InterPro" id="IPR004722">
    <property type="entry name" value="DHOase"/>
</dbReference>
<organism evidence="9 10">
    <name type="scientific">Lacticaseibacillus saniviri JCM 17471 = DSM 24301</name>
    <dbReference type="NCBI Taxonomy" id="1293598"/>
    <lineage>
        <taxon>Bacteria</taxon>
        <taxon>Bacillati</taxon>
        <taxon>Bacillota</taxon>
        <taxon>Bacilli</taxon>
        <taxon>Lactobacillales</taxon>
        <taxon>Lactobacillaceae</taxon>
        <taxon>Lacticaseibacillus</taxon>
    </lineage>
</organism>
<dbReference type="GO" id="GO:0008270">
    <property type="term" value="F:zinc ion binding"/>
    <property type="evidence" value="ECO:0007669"/>
    <property type="project" value="UniProtKB-UniRule"/>
</dbReference>
<feature type="active site" evidence="7">
    <location>
        <position position="283"/>
    </location>
</feature>
<dbReference type="AlphaFoldDB" id="A0A0R2MXI5"/>
<evidence type="ECO:0000256" key="6">
    <source>
        <dbReference type="ARBA" id="ARBA00022975"/>
    </source>
</evidence>
<feature type="binding site" evidence="7">
    <location>
        <position position="130"/>
    </location>
    <ligand>
        <name>Zn(2+)</name>
        <dbReference type="ChEBI" id="CHEBI:29105"/>
        <label>2</label>
    </ligand>
</feature>
<dbReference type="InterPro" id="IPR032466">
    <property type="entry name" value="Metal_Hydrolase"/>
</dbReference>
<dbReference type="InterPro" id="IPR011059">
    <property type="entry name" value="Metal-dep_hydrolase_composite"/>
</dbReference>
<dbReference type="PATRIC" id="fig|1293598.4.peg.1436"/>
<feature type="domain" description="Dihydroorotase catalytic" evidence="8">
    <location>
        <begin position="31"/>
        <end position="215"/>
    </location>
</feature>
<gene>
    <name evidence="7" type="primary">pyrC</name>
    <name evidence="9" type="ORF">IV56_GL001372</name>
</gene>
<dbReference type="CDD" id="cd01317">
    <property type="entry name" value="DHOase_IIa"/>
    <property type="match status" value="1"/>
</dbReference>
<dbReference type="NCBIfam" id="TIGR00857">
    <property type="entry name" value="pyrC_multi"/>
    <property type="match status" value="1"/>
</dbReference>
<keyword evidence="6 7" id="KW-0665">Pyrimidine biosynthesis</keyword>
<dbReference type="Proteomes" id="UP000050969">
    <property type="component" value="Unassembled WGS sequence"/>
</dbReference>
<dbReference type="PROSITE" id="PS00483">
    <property type="entry name" value="DIHYDROOROTASE_2"/>
    <property type="match status" value="1"/>
</dbReference>
<dbReference type="PANTHER" id="PTHR43668:SF2">
    <property type="entry name" value="ALLANTOINASE"/>
    <property type="match status" value="1"/>
</dbReference>
<name>A0A0R2MXI5_9LACO</name>
<proteinExistence type="inferred from homology"/>
<feature type="binding site" evidence="7">
    <location>
        <position position="256"/>
    </location>
    <ligand>
        <name>substrate</name>
    </ligand>
</feature>
<feature type="binding site" evidence="7">
    <location>
        <position position="210"/>
    </location>
    <ligand>
        <name>Zn(2+)</name>
        <dbReference type="ChEBI" id="CHEBI:29105"/>
        <label>2</label>
    </ligand>
</feature>
<evidence type="ECO:0000313" key="9">
    <source>
        <dbReference type="EMBL" id="KRO18241.1"/>
    </source>
</evidence>
<comment type="catalytic activity">
    <reaction evidence="7">
        <text>(S)-dihydroorotate + H2O = N-carbamoyl-L-aspartate + H(+)</text>
        <dbReference type="Rhea" id="RHEA:24296"/>
        <dbReference type="ChEBI" id="CHEBI:15377"/>
        <dbReference type="ChEBI" id="CHEBI:15378"/>
        <dbReference type="ChEBI" id="CHEBI:30864"/>
        <dbReference type="ChEBI" id="CHEBI:32814"/>
        <dbReference type="EC" id="3.5.2.3"/>
    </reaction>
</comment>
<comment type="pathway">
    <text evidence="7">Pyrimidine metabolism; UMP biosynthesis via de novo pathway; (S)-dihydroorotate from bicarbonate: step 3/3.</text>
</comment>
<dbReference type="SUPFAM" id="SSF51556">
    <property type="entry name" value="Metallo-dependent hydrolases"/>
    <property type="match status" value="1"/>
</dbReference>
<evidence type="ECO:0000256" key="7">
    <source>
        <dbReference type="HAMAP-Rule" id="MF_00220"/>
    </source>
</evidence>
<feature type="binding site" evidence="7">
    <location>
        <begin position="40"/>
        <end position="42"/>
    </location>
    <ligand>
        <name>substrate</name>
    </ligand>
</feature>
<comment type="function">
    <text evidence="1 7">Catalyzes the reversible cyclization of carbamoyl aspartate to dihydroorotate.</text>
</comment>
<accession>A0A0R2MXI5</accession>
<keyword evidence="5 7" id="KW-0862">Zinc</keyword>
<comment type="similarity">
    <text evidence="2 7">Belongs to the metallo-dependent hydrolases superfamily. DHOase family. Class I DHOase subfamily.</text>
</comment>
<evidence type="ECO:0000256" key="3">
    <source>
        <dbReference type="ARBA" id="ARBA00022723"/>
    </source>
</evidence>
<dbReference type="UniPathway" id="UPA00070">
    <property type="reaction ID" value="UER00117"/>
</dbReference>